<dbReference type="InterPro" id="IPR015946">
    <property type="entry name" value="KH_dom-like_a/b"/>
</dbReference>
<evidence type="ECO:0000259" key="7">
    <source>
        <dbReference type="Pfam" id="PF13184"/>
    </source>
</evidence>
<dbReference type="Gene3D" id="3.30.1480.10">
    <property type="entry name" value="NusA, N-terminal domain"/>
    <property type="match status" value="1"/>
</dbReference>
<evidence type="ECO:0000256" key="1">
    <source>
        <dbReference type="ARBA" id="ARBA00022472"/>
    </source>
</evidence>
<dbReference type="SUPFAM" id="SSF54814">
    <property type="entry name" value="Prokaryotic type KH domain (KH-domain type II)"/>
    <property type="match status" value="1"/>
</dbReference>
<dbReference type="SUPFAM" id="SSF69705">
    <property type="entry name" value="Transcription factor NusA, N-terminal domain"/>
    <property type="match status" value="1"/>
</dbReference>
<proteinExistence type="predicted"/>
<keyword evidence="2" id="KW-0963">Cytoplasm</keyword>
<name>A0ABN7VXF7_GIGMA</name>
<dbReference type="EMBL" id="CAJVQB010024571">
    <property type="protein sequence ID" value="CAG8804441.1"/>
    <property type="molecule type" value="Genomic_DNA"/>
</dbReference>
<comment type="caution">
    <text evidence="8">The sequence shown here is derived from an EMBL/GenBank/DDBJ whole genome shotgun (WGS) entry which is preliminary data.</text>
</comment>
<protein>
    <submittedName>
        <fullName evidence="8">22301_t:CDS:1</fullName>
    </submittedName>
</protein>
<keyword evidence="4" id="KW-0805">Transcription regulation</keyword>
<organism evidence="8 9">
    <name type="scientific">Gigaspora margarita</name>
    <dbReference type="NCBI Taxonomy" id="4874"/>
    <lineage>
        <taxon>Eukaryota</taxon>
        <taxon>Fungi</taxon>
        <taxon>Fungi incertae sedis</taxon>
        <taxon>Mucoromycota</taxon>
        <taxon>Glomeromycotina</taxon>
        <taxon>Glomeromycetes</taxon>
        <taxon>Diversisporales</taxon>
        <taxon>Gigasporaceae</taxon>
        <taxon>Gigaspora</taxon>
    </lineage>
</organism>
<dbReference type="Gene3D" id="3.30.300.20">
    <property type="match status" value="1"/>
</dbReference>
<dbReference type="InterPro" id="IPR030842">
    <property type="entry name" value="TF_NusA_bacterial"/>
</dbReference>
<dbReference type="InterPro" id="IPR009019">
    <property type="entry name" value="KH_sf_prok-type"/>
</dbReference>
<feature type="non-terminal residue" evidence="8">
    <location>
        <position position="1"/>
    </location>
</feature>
<feature type="domain" description="Transcription factor NusA first KH" evidence="7">
    <location>
        <begin position="207"/>
        <end position="282"/>
    </location>
</feature>
<sequence length="368" mass="43153">LHATNKKKAERALKEKEIEKLLETIFNINTKYKVLTENSTRQFIHQLARRERVSPEKIQEILTTAFRDSYCRNGNEEADLHFDFNHDLLVYRRYQIVDQVTNPQKEITQNSELLKKGKVKNNVFFYPLNTRNFSFAASQTIKKYFARNLEKVKKEKAHEFYSPLQGQIVTGNLRNIERDYYVIDLGKGYEKIEEEPTGARIILTRDNELFLRKVLALEIPEIKEGIIIIRDILRFPNFITKIIIESQNSYLNAVGACLGKDGSRKQSIEQTIYPERIGIIKWTKNPKKLLFDLLAPIKIIRLVEEGDNWEVTLTNPLWENWQEILQVISKYLGKNIVGQIWKGKEKIENYGKIVKIVAEDIQVVEEIR</sequence>
<dbReference type="PANTHER" id="PTHR22648">
    <property type="entry name" value="TRANSCRIPTION TERMINATION FACTOR NUSA"/>
    <property type="match status" value="1"/>
</dbReference>
<feature type="domain" description="Transcription factor NusA N-terminal" evidence="6">
    <location>
        <begin position="42"/>
        <end position="154"/>
    </location>
</feature>
<dbReference type="Pfam" id="PF08529">
    <property type="entry name" value="NusA_N"/>
    <property type="match status" value="1"/>
</dbReference>
<accession>A0ABN7VXF7</accession>
<dbReference type="InterPro" id="IPR036555">
    <property type="entry name" value="NusA_N_sf"/>
</dbReference>
<keyword evidence="1" id="KW-0806">Transcription termination</keyword>
<reference evidence="8 9" key="1">
    <citation type="submission" date="2021-06" db="EMBL/GenBank/DDBJ databases">
        <authorList>
            <person name="Kallberg Y."/>
            <person name="Tangrot J."/>
            <person name="Rosling A."/>
        </authorList>
    </citation>
    <scope>NUCLEOTIDE SEQUENCE [LARGE SCALE GENOMIC DNA]</scope>
    <source>
        <strain evidence="8 9">120-4 pot B 10/14</strain>
    </source>
</reference>
<dbReference type="Pfam" id="PF13184">
    <property type="entry name" value="KH_NusA_1st"/>
    <property type="match status" value="1"/>
</dbReference>
<dbReference type="Proteomes" id="UP000789901">
    <property type="component" value="Unassembled WGS sequence"/>
</dbReference>
<dbReference type="InterPro" id="IPR025249">
    <property type="entry name" value="TF_NusA_KH_1st"/>
</dbReference>
<gene>
    <name evidence="8" type="ORF">GMARGA_LOCUS23856</name>
</gene>
<evidence type="ECO:0000313" key="9">
    <source>
        <dbReference type="Proteomes" id="UP000789901"/>
    </source>
</evidence>
<evidence type="ECO:0000256" key="2">
    <source>
        <dbReference type="ARBA" id="ARBA00022490"/>
    </source>
</evidence>
<evidence type="ECO:0000256" key="3">
    <source>
        <dbReference type="ARBA" id="ARBA00022884"/>
    </source>
</evidence>
<dbReference type="InterPro" id="IPR013735">
    <property type="entry name" value="TF_NusA_N"/>
</dbReference>
<dbReference type="PANTHER" id="PTHR22648:SF0">
    <property type="entry name" value="TRANSCRIPTION TERMINATION_ANTITERMINATION PROTEIN NUSA"/>
    <property type="match status" value="1"/>
</dbReference>
<evidence type="ECO:0000313" key="8">
    <source>
        <dbReference type="EMBL" id="CAG8804441.1"/>
    </source>
</evidence>
<keyword evidence="3" id="KW-0694">RNA-binding</keyword>
<keyword evidence="5" id="KW-0804">Transcription</keyword>
<evidence type="ECO:0000256" key="4">
    <source>
        <dbReference type="ARBA" id="ARBA00023015"/>
    </source>
</evidence>
<evidence type="ECO:0000256" key="5">
    <source>
        <dbReference type="ARBA" id="ARBA00023163"/>
    </source>
</evidence>
<evidence type="ECO:0000259" key="6">
    <source>
        <dbReference type="Pfam" id="PF08529"/>
    </source>
</evidence>
<keyword evidence="9" id="KW-1185">Reference proteome</keyword>